<name>A0A127AW01_VERFO</name>
<dbReference type="PROSITE" id="PS51450">
    <property type="entry name" value="LRR"/>
    <property type="match status" value="1"/>
</dbReference>
<dbReference type="Pfam" id="PF13855">
    <property type="entry name" value="LRR_8"/>
    <property type="match status" value="1"/>
</dbReference>
<sequence>LISIYENKLKEIHGEAFVDLPALSFLQLGDNQLEMLPATIFRSTTKLTKLYLDNNKLKGIDSDTFKGLTELMFLELNDNQIEVLPKGLFDDNQKLISVELHHNKLTKIDLDKLPKLANLSLAGNICIDQNCVSPACNSSSMEFIELIRQKCSN</sequence>
<keyword evidence="2" id="KW-0732">Signal</keyword>
<dbReference type="InterPro" id="IPR001611">
    <property type="entry name" value="Leu-rich_rpt"/>
</dbReference>
<dbReference type="PANTHER" id="PTHR24373:SF370">
    <property type="entry name" value="FISH-LIPS, ISOFORM E"/>
    <property type="match status" value="1"/>
</dbReference>
<keyword evidence="3" id="KW-0677">Repeat</keyword>
<dbReference type="Gene3D" id="3.80.10.10">
    <property type="entry name" value="Ribonuclease Inhibitor"/>
    <property type="match status" value="1"/>
</dbReference>
<organism evidence="4">
    <name type="scientific">Vernicia fordii</name>
    <name type="common">Tung</name>
    <name type="synonym">Aleurites fordii</name>
    <dbReference type="NCBI Taxonomy" id="73154"/>
    <lineage>
        <taxon>Eukaryota</taxon>
        <taxon>Viridiplantae</taxon>
        <taxon>Streptophyta</taxon>
        <taxon>Embryophyta</taxon>
        <taxon>Tracheophyta</taxon>
        <taxon>Spermatophyta</taxon>
        <taxon>Magnoliopsida</taxon>
        <taxon>eudicotyledons</taxon>
        <taxon>Gunneridae</taxon>
        <taxon>Pentapetalae</taxon>
        <taxon>rosids</taxon>
        <taxon>fabids</taxon>
        <taxon>Malpighiales</taxon>
        <taxon>Euphorbiaceae</taxon>
        <taxon>Crotonoideae</taxon>
        <taxon>Aleuritideae</taxon>
        <taxon>Vernicia</taxon>
    </lineage>
</organism>
<evidence type="ECO:0000256" key="2">
    <source>
        <dbReference type="ARBA" id="ARBA00022729"/>
    </source>
</evidence>
<dbReference type="GO" id="GO:0005615">
    <property type="term" value="C:extracellular space"/>
    <property type="evidence" value="ECO:0007669"/>
    <property type="project" value="TreeGrafter"/>
</dbReference>
<evidence type="ECO:0000313" key="4">
    <source>
        <dbReference type="EMBL" id="AMM42912.1"/>
    </source>
</evidence>
<dbReference type="GO" id="GO:0031012">
    <property type="term" value="C:extracellular matrix"/>
    <property type="evidence" value="ECO:0007669"/>
    <property type="project" value="TreeGrafter"/>
</dbReference>
<dbReference type="InterPro" id="IPR050328">
    <property type="entry name" value="Dev_Immune_Receptor"/>
</dbReference>
<evidence type="ECO:0000256" key="3">
    <source>
        <dbReference type="ARBA" id="ARBA00022737"/>
    </source>
</evidence>
<dbReference type="SUPFAM" id="SSF52058">
    <property type="entry name" value="L domain-like"/>
    <property type="match status" value="1"/>
</dbReference>
<dbReference type="AlphaFoldDB" id="A0A127AW01"/>
<dbReference type="InterPro" id="IPR003591">
    <property type="entry name" value="Leu-rich_rpt_typical-subtyp"/>
</dbReference>
<reference evidence="4" key="1">
    <citation type="journal article" date="2015" name="Int J Genomics">
        <title>Genome-Wide Identification and Characterization of the LRR-RLK Gene Family in Two Vernicia Species.</title>
        <authorList>
            <person name="Zhu H."/>
            <person name="Wang Y."/>
            <person name="Yin H."/>
            <person name="Gao M."/>
            <person name="Zhang Q."/>
            <person name="Chen Y."/>
        </authorList>
    </citation>
    <scope>NUCLEOTIDE SEQUENCE</scope>
</reference>
<dbReference type="EMBL" id="KT805660">
    <property type="protein sequence ID" value="AMM42912.1"/>
    <property type="molecule type" value="mRNA"/>
</dbReference>
<dbReference type="SMART" id="SM00369">
    <property type="entry name" value="LRR_TYP"/>
    <property type="match status" value="3"/>
</dbReference>
<dbReference type="PANTHER" id="PTHR24373">
    <property type="entry name" value="SLIT RELATED LEUCINE-RICH REPEAT NEURONAL PROTEIN"/>
    <property type="match status" value="1"/>
</dbReference>
<feature type="non-terminal residue" evidence="4">
    <location>
        <position position="1"/>
    </location>
</feature>
<dbReference type="InterPro" id="IPR032675">
    <property type="entry name" value="LRR_dom_sf"/>
</dbReference>
<proteinExistence type="evidence at transcript level"/>
<accession>A0A127AW01</accession>
<protein>
    <submittedName>
        <fullName evidence="4">LRR-RLK</fullName>
    </submittedName>
</protein>
<keyword evidence="1" id="KW-0433">Leucine-rich repeat</keyword>
<evidence type="ECO:0000256" key="1">
    <source>
        <dbReference type="ARBA" id="ARBA00022614"/>
    </source>
</evidence>